<dbReference type="SMART" id="SM00448">
    <property type="entry name" value="REC"/>
    <property type="match status" value="1"/>
</dbReference>
<dbReference type="SMART" id="SM00850">
    <property type="entry name" value="LytTR"/>
    <property type="match status" value="1"/>
</dbReference>
<dbReference type="SUPFAM" id="SSF52172">
    <property type="entry name" value="CheY-like"/>
    <property type="match status" value="1"/>
</dbReference>
<evidence type="ECO:0000256" key="1">
    <source>
        <dbReference type="PROSITE-ProRule" id="PRU00169"/>
    </source>
</evidence>
<name>A0ABU8NJ51_9SPHI</name>
<keyword evidence="4" id="KW-0238">DNA-binding</keyword>
<dbReference type="InterPro" id="IPR001789">
    <property type="entry name" value="Sig_transdc_resp-reg_receiver"/>
</dbReference>
<dbReference type="RefSeq" id="WP_288881540.1">
    <property type="nucleotide sequence ID" value="NZ_CBFGNQ010000045.1"/>
</dbReference>
<organism evidence="4 5">
    <name type="scientific">Pedobacter panaciterrae</name>
    <dbReference type="NCBI Taxonomy" id="363849"/>
    <lineage>
        <taxon>Bacteria</taxon>
        <taxon>Pseudomonadati</taxon>
        <taxon>Bacteroidota</taxon>
        <taxon>Sphingobacteriia</taxon>
        <taxon>Sphingobacteriales</taxon>
        <taxon>Sphingobacteriaceae</taxon>
        <taxon>Pedobacter</taxon>
    </lineage>
</organism>
<dbReference type="Gene3D" id="2.40.50.1020">
    <property type="entry name" value="LytTr DNA-binding domain"/>
    <property type="match status" value="1"/>
</dbReference>
<keyword evidence="1" id="KW-0597">Phosphoprotein</keyword>
<dbReference type="Pfam" id="PF04397">
    <property type="entry name" value="LytTR"/>
    <property type="match status" value="1"/>
</dbReference>
<feature type="domain" description="Response regulatory" evidence="2">
    <location>
        <begin position="4"/>
        <end position="118"/>
    </location>
</feature>
<sequence>MILNCIAVDDEPLALSQVCKFIEQTPFLHLAGKYANAVHALKAIRTEKIDLIFLDIQMPDLNGIELARVLDTGLDKPRIIFTTAYNQFALEGYTVDALDYLLKPFNYKEFHRTAQKALNYAELLNKPAAKAPVANETESADENYLFLKVEYQLVRIALDDILYIEGLKDYVKVELKNAEKATLSRTSLKALEEKLPPKRFMRVHRSFIVSLDKITSMTKNSVHIGKMMISVGDQHKDAFAQFVGKWT</sequence>
<evidence type="ECO:0000259" key="2">
    <source>
        <dbReference type="PROSITE" id="PS50110"/>
    </source>
</evidence>
<feature type="modified residue" description="4-aspartylphosphate" evidence="1">
    <location>
        <position position="55"/>
    </location>
</feature>
<gene>
    <name evidence="4" type="ORF">WAE58_07560</name>
</gene>
<keyword evidence="5" id="KW-1185">Reference proteome</keyword>
<dbReference type="InterPro" id="IPR007492">
    <property type="entry name" value="LytTR_DNA-bd_dom"/>
</dbReference>
<dbReference type="Proteomes" id="UP001378956">
    <property type="component" value="Unassembled WGS sequence"/>
</dbReference>
<proteinExistence type="predicted"/>
<evidence type="ECO:0000259" key="3">
    <source>
        <dbReference type="PROSITE" id="PS50930"/>
    </source>
</evidence>
<evidence type="ECO:0000313" key="4">
    <source>
        <dbReference type="EMBL" id="MEJ2902276.1"/>
    </source>
</evidence>
<dbReference type="PANTHER" id="PTHR37299:SF1">
    <property type="entry name" value="STAGE 0 SPORULATION PROTEIN A HOMOLOG"/>
    <property type="match status" value="1"/>
</dbReference>
<dbReference type="PANTHER" id="PTHR37299">
    <property type="entry name" value="TRANSCRIPTIONAL REGULATOR-RELATED"/>
    <property type="match status" value="1"/>
</dbReference>
<evidence type="ECO:0000313" key="5">
    <source>
        <dbReference type="Proteomes" id="UP001378956"/>
    </source>
</evidence>
<dbReference type="PROSITE" id="PS50110">
    <property type="entry name" value="RESPONSE_REGULATORY"/>
    <property type="match status" value="1"/>
</dbReference>
<dbReference type="Gene3D" id="3.40.50.2300">
    <property type="match status" value="1"/>
</dbReference>
<protein>
    <submittedName>
        <fullName evidence="4">LytTR family DNA-binding domain-containing protein</fullName>
    </submittedName>
</protein>
<dbReference type="PROSITE" id="PS50930">
    <property type="entry name" value="HTH_LYTTR"/>
    <property type="match status" value="1"/>
</dbReference>
<dbReference type="InterPro" id="IPR046947">
    <property type="entry name" value="LytR-like"/>
</dbReference>
<dbReference type="EMBL" id="JBBEUB010000002">
    <property type="protein sequence ID" value="MEJ2902276.1"/>
    <property type="molecule type" value="Genomic_DNA"/>
</dbReference>
<accession>A0ABU8NJ51</accession>
<dbReference type="GO" id="GO:0003677">
    <property type="term" value="F:DNA binding"/>
    <property type="evidence" value="ECO:0007669"/>
    <property type="project" value="UniProtKB-KW"/>
</dbReference>
<feature type="domain" description="HTH LytTR-type" evidence="3">
    <location>
        <begin position="145"/>
        <end position="214"/>
    </location>
</feature>
<dbReference type="InterPro" id="IPR011006">
    <property type="entry name" value="CheY-like_superfamily"/>
</dbReference>
<dbReference type="Pfam" id="PF00072">
    <property type="entry name" value="Response_reg"/>
    <property type="match status" value="1"/>
</dbReference>
<reference evidence="4 5" key="1">
    <citation type="submission" date="2024-03" db="EMBL/GenBank/DDBJ databases">
        <title>Sequence of Lycoming College Course Isolates.</title>
        <authorList>
            <person name="Plotts O."/>
            <person name="Newman J."/>
        </authorList>
    </citation>
    <scope>NUCLEOTIDE SEQUENCE [LARGE SCALE GENOMIC DNA]</scope>
    <source>
        <strain evidence="4 5">CJB-3</strain>
    </source>
</reference>
<comment type="caution">
    <text evidence="4">The sequence shown here is derived from an EMBL/GenBank/DDBJ whole genome shotgun (WGS) entry which is preliminary data.</text>
</comment>